<dbReference type="PANTHER" id="PTHR40111:SF1">
    <property type="entry name" value="CEPHALOSPORIN-C DEACETYLASE"/>
    <property type="match status" value="1"/>
</dbReference>
<evidence type="ECO:0000256" key="3">
    <source>
        <dbReference type="SAM" id="MobiDB-lite"/>
    </source>
</evidence>
<accession>A0A841BIL9</accession>
<dbReference type="Gene3D" id="3.40.50.1820">
    <property type="entry name" value="alpha/beta hydrolase"/>
    <property type="match status" value="1"/>
</dbReference>
<protein>
    <submittedName>
        <fullName evidence="5">Cephalosporin-C deacetylase-like acetyl esterase</fullName>
    </submittedName>
</protein>
<dbReference type="Proteomes" id="UP000587527">
    <property type="component" value="Unassembled WGS sequence"/>
</dbReference>
<dbReference type="InterPro" id="IPR039069">
    <property type="entry name" value="CE7"/>
</dbReference>
<dbReference type="Pfam" id="PF05448">
    <property type="entry name" value="AXE1"/>
    <property type="match status" value="2"/>
</dbReference>
<keyword evidence="6" id="KW-1185">Reference proteome</keyword>
<feature type="region of interest" description="Disordered" evidence="3">
    <location>
        <begin position="186"/>
        <end position="206"/>
    </location>
</feature>
<sequence>MPLTDLRLPELDAYRPTRRIPADFDEFWASTLAQARTFPLDPVFTPVASGLAIVDVFDVAFSGFGGDRIRAWLALPRGVALARGVSERSEGAPQGAPGDAVLARGVSERSEGAPQGAPGDAVLARGVSERSEGAPQGAPGNTVGRLPCVVEFPGYGGGRGLPTDCLLYAAAGYAHLFVDIRGQGSGWRSGDTPDPHGTGPQHPGVMTRGVLDPAGYYYRRVITDCVRAVEVAAAHPAVDPDRIAVTGISQGGGLTLAVAGLSSQVAAAAPDVPFLCDMRRGTEIASAGPFQEVVGYLAVHRGHEEQVFETLAYADGVNFAERAECPSLFSVALMDESCPASTVFGAYHLYAGPKAIEVYPFNGHEGGESVQDAARLAFLARHLS</sequence>
<name>A0A841BIL9_9ACTN</name>
<dbReference type="InterPro" id="IPR008391">
    <property type="entry name" value="AXE1_dom"/>
</dbReference>
<evidence type="ECO:0000313" key="5">
    <source>
        <dbReference type="EMBL" id="MBB5868967.1"/>
    </source>
</evidence>
<feature type="active site" description="Charge relay system" evidence="1">
    <location>
        <position position="335"/>
    </location>
</feature>
<evidence type="ECO:0000259" key="4">
    <source>
        <dbReference type="Pfam" id="PF05448"/>
    </source>
</evidence>
<dbReference type="EMBL" id="JACHMN010000002">
    <property type="protein sequence ID" value="MBB5868967.1"/>
    <property type="molecule type" value="Genomic_DNA"/>
</dbReference>
<organism evidence="5 6">
    <name type="scientific">Allocatelliglobosispora scoriae</name>
    <dbReference type="NCBI Taxonomy" id="643052"/>
    <lineage>
        <taxon>Bacteria</taxon>
        <taxon>Bacillati</taxon>
        <taxon>Actinomycetota</taxon>
        <taxon>Actinomycetes</taxon>
        <taxon>Micromonosporales</taxon>
        <taxon>Micromonosporaceae</taxon>
        <taxon>Allocatelliglobosispora</taxon>
    </lineage>
</organism>
<dbReference type="GO" id="GO:0005976">
    <property type="term" value="P:polysaccharide metabolic process"/>
    <property type="evidence" value="ECO:0007669"/>
    <property type="project" value="TreeGrafter"/>
</dbReference>
<dbReference type="GO" id="GO:0052689">
    <property type="term" value="F:carboxylic ester hydrolase activity"/>
    <property type="evidence" value="ECO:0007669"/>
    <property type="project" value="TreeGrafter"/>
</dbReference>
<evidence type="ECO:0000256" key="1">
    <source>
        <dbReference type="PIRSR" id="PIRSR639069-1"/>
    </source>
</evidence>
<dbReference type="InterPro" id="IPR029058">
    <property type="entry name" value="AB_hydrolase_fold"/>
</dbReference>
<dbReference type="PANTHER" id="PTHR40111">
    <property type="entry name" value="CEPHALOSPORIN-C DEACETYLASE"/>
    <property type="match status" value="1"/>
</dbReference>
<dbReference type="AlphaFoldDB" id="A0A841BIL9"/>
<reference evidence="5 6" key="1">
    <citation type="submission" date="2020-08" db="EMBL/GenBank/DDBJ databases">
        <title>Sequencing the genomes of 1000 actinobacteria strains.</title>
        <authorList>
            <person name="Klenk H.-P."/>
        </authorList>
    </citation>
    <scope>NUCLEOTIDE SEQUENCE [LARGE SCALE GENOMIC DNA]</scope>
    <source>
        <strain evidence="5 6">DSM 45362</strain>
    </source>
</reference>
<gene>
    <name evidence="5" type="ORF">F4553_002346</name>
</gene>
<proteinExistence type="predicted"/>
<feature type="active site" description="Charge relay system" evidence="1">
    <location>
        <position position="364"/>
    </location>
</feature>
<feature type="domain" description="Acetyl xylan esterase" evidence="4">
    <location>
        <begin position="139"/>
        <end position="381"/>
    </location>
</feature>
<dbReference type="RefSeq" id="WP_246466286.1">
    <property type="nucleotide sequence ID" value="NZ_JACHMN010000002.1"/>
</dbReference>
<dbReference type="SUPFAM" id="SSF53474">
    <property type="entry name" value="alpha/beta-Hydrolases"/>
    <property type="match status" value="1"/>
</dbReference>
<feature type="active site" description="Nucleophile" evidence="1">
    <location>
        <position position="249"/>
    </location>
</feature>
<comment type="caution">
    <text evidence="5">The sequence shown here is derived from an EMBL/GenBank/DDBJ whole genome shotgun (WGS) entry which is preliminary data.</text>
</comment>
<evidence type="ECO:0000256" key="2">
    <source>
        <dbReference type="PIRSR" id="PIRSR639069-2"/>
    </source>
</evidence>
<evidence type="ECO:0000313" key="6">
    <source>
        <dbReference type="Proteomes" id="UP000587527"/>
    </source>
</evidence>
<feature type="binding site" evidence="2">
    <location>
        <position position="155"/>
    </location>
    <ligand>
        <name>substrate</name>
    </ligand>
</feature>
<feature type="domain" description="Acetyl xylan esterase" evidence="4">
    <location>
        <begin position="1"/>
        <end position="77"/>
    </location>
</feature>